<dbReference type="Pfam" id="PF01261">
    <property type="entry name" value="AP_endonuc_2"/>
    <property type="match status" value="1"/>
</dbReference>
<keyword evidence="4" id="KW-1185">Reference proteome</keyword>
<dbReference type="PANTHER" id="PTHR12110:SF53">
    <property type="entry name" value="BLR5974 PROTEIN"/>
    <property type="match status" value="1"/>
</dbReference>
<dbReference type="InterPro" id="IPR036237">
    <property type="entry name" value="Xyl_isomerase-like_sf"/>
</dbReference>
<organism evidence="3 4">
    <name type="scientific">Luteimicrobium album</name>
    <dbReference type="NCBI Taxonomy" id="1054550"/>
    <lineage>
        <taxon>Bacteria</taxon>
        <taxon>Bacillati</taxon>
        <taxon>Actinomycetota</taxon>
        <taxon>Actinomycetes</taxon>
        <taxon>Micrococcales</taxon>
        <taxon>Luteimicrobium</taxon>
    </lineage>
</organism>
<evidence type="ECO:0000313" key="3">
    <source>
        <dbReference type="EMBL" id="GMA24125.1"/>
    </source>
</evidence>
<gene>
    <name evidence="3" type="ORF">GCM10025864_18840</name>
</gene>
<dbReference type="InterPro" id="IPR050312">
    <property type="entry name" value="IolE/XylAMocC-like"/>
</dbReference>
<keyword evidence="1" id="KW-0119">Carbohydrate metabolism</keyword>
<evidence type="ECO:0000259" key="2">
    <source>
        <dbReference type="Pfam" id="PF01261"/>
    </source>
</evidence>
<dbReference type="InterPro" id="IPR013022">
    <property type="entry name" value="Xyl_isomerase-like_TIM-brl"/>
</dbReference>
<sequence>MTWPAQLAATAKVLRLLAPVLRANDAHLNLETHEEITSREVVRLVEEAGPDAFGVTFDSANVVVRGEDPVAAARRVAPYVRATHLRDVGLWRTADGIGRFLLPVGEGVLDWDAILAVLLVANPSVPLSVEGVIGTRAEMPLWVDDPRWYAADPDLDAHELATLRSMTTAYEERAEAGGALALDELRGPVDDDGALSFVVSSVEELRRVGARVAP</sequence>
<name>A0ABQ6I0F9_9MICO</name>
<dbReference type="SUPFAM" id="SSF51658">
    <property type="entry name" value="Xylose isomerase-like"/>
    <property type="match status" value="1"/>
</dbReference>
<proteinExistence type="predicted"/>
<comment type="caution">
    <text evidence="3">The sequence shown here is derived from an EMBL/GenBank/DDBJ whole genome shotgun (WGS) entry which is preliminary data.</text>
</comment>
<reference evidence="4" key="1">
    <citation type="journal article" date="2019" name="Int. J. Syst. Evol. Microbiol.">
        <title>The Global Catalogue of Microorganisms (GCM) 10K type strain sequencing project: providing services to taxonomists for standard genome sequencing and annotation.</title>
        <authorList>
            <consortium name="The Broad Institute Genomics Platform"/>
            <consortium name="The Broad Institute Genome Sequencing Center for Infectious Disease"/>
            <person name="Wu L."/>
            <person name="Ma J."/>
        </authorList>
    </citation>
    <scope>NUCLEOTIDE SEQUENCE [LARGE SCALE GENOMIC DNA]</scope>
    <source>
        <strain evidence="4">NBRC 106348</strain>
    </source>
</reference>
<evidence type="ECO:0000256" key="1">
    <source>
        <dbReference type="ARBA" id="ARBA00023277"/>
    </source>
</evidence>
<protein>
    <recommendedName>
        <fullName evidence="2">Xylose isomerase-like TIM barrel domain-containing protein</fullName>
    </recommendedName>
</protein>
<dbReference type="EMBL" id="BSUK01000001">
    <property type="protein sequence ID" value="GMA24125.1"/>
    <property type="molecule type" value="Genomic_DNA"/>
</dbReference>
<dbReference type="PANTHER" id="PTHR12110">
    <property type="entry name" value="HYDROXYPYRUVATE ISOMERASE"/>
    <property type="match status" value="1"/>
</dbReference>
<feature type="domain" description="Xylose isomerase-like TIM barrel" evidence="2">
    <location>
        <begin position="6"/>
        <end position="148"/>
    </location>
</feature>
<evidence type="ECO:0000313" key="4">
    <source>
        <dbReference type="Proteomes" id="UP001157091"/>
    </source>
</evidence>
<accession>A0ABQ6I0F9</accession>
<dbReference type="Gene3D" id="3.20.20.150">
    <property type="entry name" value="Divalent-metal-dependent TIM barrel enzymes"/>
    <property type="match status" value="1"/>
</dbReference>
<dbReference type="Proteomes" id="UP001157091">
    <property type="component" value="Unassembled WGS sequence"/>
</dbReference>